<keyword evidence="14" id="KW-0413">Isomerase</keyword>
<evidence type="ECO:0000313" key="21">
    <source>
        <dbReference type="Proteomes" id="UP001362100"/>
    </source>
</evidence>
<dbReference type="PANTHER" id="PTHR13710:SF105">
    <property type="entry name" value="ATP-DEPENDENT DNA HELICASE Q1"/>
    <property type="match status" value="1"/>
</dbReference>
<evidence type="ECO:0000256" key="16">
    <source>
        <dbReference type="NCBIfam" id="TIGR01389"/>
    </source>
</evidence>
<dbReference type="InterPro" id="IPR004589">
    <property type="entry name" value="DNA_helicase_ATP-dep_RecQ"/>
</dbReference>
<dbReference type="InterPro" id="IPR036388">
    <property type="entry name" value="WH-like_DNA-bd_sf"/>
</dbReference>
<dbReference type="Pfam" id="PF16124">
    <property type="entry name" value="RecQ_Zn_bind"/>
    <property type="match status" value="1"/>
</dbReference>
<dbReference type="InterPro" id="IPR027417">
    <property type="entry name" value="P-loop_NTPase"/>
</dbReference>
<comment type="cofactor">
    <cofactor evidence="1">
        <name>Mg(2+)</name>
        <dbReference type="ChEBI" id="CHEBI:18420"/>
    </cofactor>
</comment>
<dbReference type="SUPFAM" id="SSF52540">
    <property type="entry name" value="P-loop containing nucleoside triphosphate hydrolases"/>
    <property type="match status" value="2"/>
</dbReference>
<evidence type="ECO:0000256" key="6">
    <source>
        <dbReference type="ARBA" id="ARBA00022763"/>
    </source>
</evidence>
<reference evidence="20 21" key="1">
    <citation type="submission" date="2023-12" db="EMBL/GenBank/DDBJ databases">
        <title>Gut-associated functions are favored during microbiome assembly across C. elegans life.</title>
        <authorList>
            <person name="Zimmermann J."/>
        </authorList>
    </citation>
    <scope>NUCLEOTIDE SEQUENCE [LARGE SCALE GENOMIC DNA]</scope>
    <source>
        <strain evidence="20 21">BIGb0393</strain>
    </source>
</reference>
<evidence type="ECO:0000256" key="4">
    <source>
        <dbReference type="ARBA" id="ARBA00022723"/>
    </source>
</evidence>
<feature type="domain" description="HRDC" evidence="17">
    <location>
        <begin position="531"/>
        <end position="608"/>
    </location>
</feature>
<dbReference type="SMART" id="SM00956">
    <property type="entry name" value="RQC"/>
    <property type="match status" value="1"/>
</dbReference>
<keyword evidence="6" id="KW-0227">DNA damage</keyword>
<dbReference type="InterPro" id="IPR006293">
    <property type="entry name" value="DNA_helicase_ATP-dep_RecQ_bac"/>
</dbReference>
<evidence type="ECO:0000256" key="15">
    <source>
        <dbReference type="ARBA" id="ARBA00034617"/>
    </source>
</evidence>
<dbReference type="SMART" id="SM00487">
    <property type="entry name" value="DEXDc"/>
    <property type="match status" value="1"/>
</dbReference>
<accession>A0ABU8PSG0</accession>
<dbReference type="SUPFAM" id="SSF47819">
    <property type="entry name" value="HRDC-like"/>
    <property type="match status" value="1"/>
</dbReference>
<evidence type="ECO:0000259" key="17">
    <source>
        <dbReference type="PROSITE" id="PS50967"/>
    </source>
</evidence>
<sequence>MATSAVLNQEMLAQQVLQDTFGYQQFRPGQQNIIETALAGRDCLVVMPTGGGKSLCYQIPALVREGLTLVVSPLISLMKDQVDQLLANGVAAACLNSTQTREQQQQVFADCRSGKLKLLYIAPERLMMDNFLDSLHQWNPVMLAVDEAHCISQWGHDFRPEYGSIGQLRQHFPHLPVMALTATADETTRNDIAHLLQMDDPLIQISSFDRPNIRYTLVEKFKPTEQLLRYVQDQRGKSGIIYCNSRAKVEDTAARLQSRGLSVGAYHAGIDSAQRASVQEAFQRDDLQIVVATVAFGMGINKPNVRFVVHFDIPRNIESYYQETGRAGRDGLPAEAMMLYDPADMAWLRKCLEEKVPGPLQDIERHKLNAMGAFAEAQTCRRLVLLNYFGEGRQQQCDNCDICLDPPRRYDGLLEAQKALSSIYRTGQRFGMGYIVEVLRGASNQRIRDNGHDKLPVYGLGREHSHEHWISVLRQLIHLGMVTQNIAMHSALQLTEAARPILRAEVPLMLAVPRIVTVKTRGSSSPKVHSGNYDRQLFAKLRKLRKAIADEENIPPYVVFNDATLIEMAEQMPISASEMLSVNGVGHRKLERFGKPFLVMIKEHVDEG</sequence>
<dbReference type="CDD" id="cd18794">
    <property type="entry name" value="SF2_C_RecQ"/>
    <property type="match status" value="1"/>
</dbReference>
<keyword evidence="4" id="KW-0479">Metal-binding</keyword>
<keyword evidence="12" id="KW-0233">DNA recombination</keyword>
<dbReference type="Pfam" id="PF09382">
    <property type="entry name" value="RQC"/>
    <property type="match status" value="1"/>
</dbReference>
<name>A0ABU8PSG0_9GAMM</name>
<dbReference type="GO" id="GO:0003678">
    <property type="term" value="F:DNA helicase activity"/>
    <property type="evidence" value="ECO:0007669"/>
    <property type="project" value="UniProtKB-EC"/>
</dbReference>
<keyword evidence="11" id="KW-0238">DNA-binding</keyword>
<keyword evidence="9" id="KW-0862">Zinc</keyword>
<evidence type="ECO:0000256" key="11">
    <source>
        <dbReference type="ARBA" id="ARBA00023125"/>
    </source>
</evidence>
<dbReference type="PANTHER" id="PTHR13710">
    <property type="entry name" value="DNA HELICASE RECQ FAMILY MEMBER"/>
    <property type="match status" value="1"/>
</dbReference>
<evidence type="ECO:0000256" key="10">
    <source>
        <dbReference type="ARBA" id="ARBA00022840"/>
    </source>
</evidence>
<comment type="cofactor">
    <cofactor evidence="2">
        <name>Zn(2+)</name>
        <dbReference type="ChEBI" id="CHEBI:29105"/>
    </cofactor>
</comment>
<dbReference type="PROSITE" id="PS50967">
    <property type="entry name" value="HRDC"/>
    <property type="match status" value="1"/>
</dbReference>
<keyword evidence="8 20" id="KW-0347">Helicase</keyword>
<dbReference type="NCBIfam" id="TIGR00614">
    <property type="entry name" value="recQ_fam"/>
    <property type="match status" value="1"/>
</dbReference>
<dbReference type="Gene3D" id="1.10.150.80">
    <property type="entry name" value="HRDC domain"/>
    <property type="match status" value="1"/>
</dbReference>
<feature type="domain" description="Helicase C-terminal" evidence="19">
    <location>
        <begin position="223"/>
        <end position="371"/>
    </location>
</feature>
<gene>
    <name evidence="20" type="primary">recQ</name>
    <name evidence="20" type="ORF">WH298_10535</name>
</gene>
<evidence type="ECO:0000259" key="18">
    <source>
        <dbReference type="PROSITE" id="PS51192"/>
    </source>
</evidence>
<evidence type="ECO:0000256" key="12">
    <source>
        <dbReference type="ARBA" id="ARBA00023172"/>
    </source>
</evidence>
<evidence type="ECO:0000256" key="9">
    <source>
        <dbReference type="ARBA" id="ARBA00022833"/>
    </source>
</evidence>
<dbReference type="InterPro" id="IPR032284">
    <property type="entry name" value="RecQ_Zn-bd"/>
</dbReference>
<dbReference type="SMART" id="SM00341">
    <property type="entry name" value="HRDC"/>
    <property type="match status" value="1"/>
</dbReference>
<dbReference type="InterPro" id="IPR018982">
    <property type="entry name" value="RQC_domain"/>
</dbReference>
<protein>
    <recommendedName>
        <fullName evidence="16">DNA helicase RecQ</fullName>
        <ecNumber evidence="16">5.6.2.4</ecNumber>
    </recommendedName>
</protein>
<dbReference type="InterPro" id="IPR010997">
    <property type="entry name" value="HRDC-like_sf"/>
</dbReference>
<evidence type="ECO:0000256" key="5">
    <source>
        <dbReference type="ARBA" id="ARBA00022741"/>
    </source>
</evidence>
<dbReference type="Pfam" id="PF00570">
    <property type="entry name" value="HRDC"/>
    <property type="match status" value="1"/>
</dbReference>
<feature type="domain" description="Helicase ATP-binding" evidence="18">
    <location>
        <begin position="34"/>
        <end position="202"/>
    </location>
</feature>
<dbReference type="SMART" id="SM00490">
    <property type="entry name" value="HELICc"/>
    <property type="match status" value="1"/>
</dbReference>
<dbReference type="EMBL" id="JBBGZW010000001">
    <property type="protein sequence ID" value="MEJ5045635.1"/>
    <property type="molecule type" value="Genomic_DNA"/>
</dbReference>
<keyword evidence="21" id="KW-1185">Reference proteome</keyword>
<dbReference type="Pfam" id="PF00270">
    <property type="entry name" value="DEAD"/>
    <property type="match status" value="1"/>
</dbReference>
<comment type="caution">
    <text evidence="20">The sequence shown here is derived from an EMBL/GenBank/DDBJ whole genome shotgun (WGS) entry which is preliminary data.</text>
</comment>
<dbReference type="InterPro" id="IPR002121">
    <property type="entry name" value="HRDC_dom"/>
</dbReference>
<evidence type="ECO:0000256" key="7">
    <source>
        <dbReference type="ARBA" id="ARBA00022801"/>
    </source>
</evidence>
<evidence type="ECO:0000256" key="13">
    <source>
        <dbReference type="ARBA" id="ARBA00023204"/>
    </source>
</evidence>
<dbReference type="NCBIfam" id="TIGR01389">
    <property type="entry name" value="recQ"/>
    <property type="match status" value="1"/>
</dbReference>
<dbReference type="Proteomes" id="UP001362100">
    <property type="component" value="Unassembled WGS sequence"/>
</dbReference>
<keyword evidence="10" id="KW-0067">ATP-binding</keyword>
<organism evidence="20 21">
    <name type="scientific">Pantoea nemavictus</name>
    <dbReference type="NCBI Taxonomy" id="2726955"/>
    <lineage>
        <taxon>Bacteria</taxon>
        <taxon>Pseudomonadati</taxon>
        <taxon>Pseudomonadota</taxon>
        <taxon>Gammaproteobacteria</taxon>
        <taxon>Enterobacterales</taxon>
        <taxon>Erwiniaceae</taxon>
        <taxon>Pantoea</taxon>
    </lineage>
</organism>
<dbReference type="InterPro" id="IPR011545">
    <property type="entry name" value="DEAD/DEAH_box_helicase_dom"/>
</dbReference>
<keyword evidence="13" id="KW-0234">DNA repair</keyword>
<dbReference type="Gene3D" id="3.40.50.300">
    <property type="entry name" value="P-loop containing nucleotide triphosphate hydrolases"/>
    <property type="match status" value="2"/>
</dbReference>
<keyword evidence="7 20" id="KW-0378">Hydrolase</keyword>
<proteinExistence type="inferred from homology"/>
<evidence type="ECO:0000256" key="2">
    <source>
        <dbReference type="ARBA" id="ARBA00001947"/>
    </source>
</evidence>
<dbReference type="NCBIfam" id="NF008279">
    <property type="entry name" value="PRK11057.1"/>
    <property type="match status" value="1"/>
</dbReference>
<evidence type="ECO:0000259" key="19">
    <source>
        <dbReference type="PROSITE" id="PS51194"/>
    </source>
</evidence>
<dbReference type="Pfam" id="PF00271">
    <property type="entry name" value="Helicase_C"/>
    <property type="match status" value="1"/>
</dbReference>
<evidence type="ECO:0000256" key="3">
    <source>
        <dbReference type="ARBA" id="ARBA00005446"/>
    </source>
</evidence>
<keyword evidence="5" id="KW-0547">Nucleotide-binding</keyword>
<dbReference type="PROSITE" id="PS51194">
    <property type="entry name" value="HELICASE_CTER"/>
    <property type="match status" value="1"/>
</dbReference>
<evidence type="ECO:0000313" key="20">
    <source>
        <dbReference type="EMBL" id="MEJ5045635.1"/>
    </source>
</evidence>
<comment type="catalytic activity">
    <reaction evidence="15">
        <text>Couples ATP hydrolysis with the unwinding of duplex DNA by translocating in the 3'-5' direction.</text>
        <dbReference type="EC" id="5.6.2.4"/>
    </reaction>
</comment>
<dbReference type="GO" id="GO:0016787">
    <property type="term" value="F:hydrolase activity"/>
    <property type="evidence" value="ECO:0007669"/>
    <property type="project" value="UniProtKB-KW"/>
</dbReference>
<dbReference type="EC" id="5.6.2.4" evidence="16"/>
<evidence type="ECO:0000256" key="8">
    <source>
        <dbReference type="ARBA" id="ARBA00022806"/>
    </source>
</evidence>
<evidence type="ECO:0000256" key="14">
    <source>
        <dbReference type="ARBA" id="ARBA00023235"/>
    </source>
</evidence>
<dbReference type="RefSeq" id="WP_180822824.1">
    <property type="nucleotide sequence ID" value="NZ_JACAWY010000001.1"/>
</dbReference>
<dbReference type="CDD" id="cd17920">
    <property type="entry name" value="DEXHc_RecQ"/>
    <property type="match status" value="1"/>
</dbReference>
<comment type="similarity">
    <text evidence="3">Belongs to the helicase family. RecQ subfamily.</text>
</comment>
<dbReference type="Gene3D" id="1.10.10.10">
    <property type="entry name" value="Winged helix-like DNA-binding domain superfamily/Winged helix DNA-binding domain"/>
    <property type="match status" value="1"/>
</dbReference>
<dbReference type="InterPro" id="IPR014001">
    <property type="entry name" value="Helicase_ATP-bd"/>
</dbReference>
<dbReference type="InterPro" id="IPR001650">
    <property type="entry name" value="Helicase_C-like"/>
</dbReference>
<evidence type="ECO:0000256" key="1">
    <source>
        <dbReference type="ARBA" id="ARBA00001946"/>
    </source>
</evidence>
<dbReference type="InterPro" id="IPR044876">
    <property type="entry name" value="HRDC_dom_sf"/>
</dbReference>
<dbReference type="PROSITE" id="PS51192">
    <property type="entry name" value="HELICASE_ATP_BIND_1"/>
    <property type="match status" value="1"/>
</dbReference>